<evidence type="ECO:0000313" key="5">
    <source>
        <dbReference type="EMBL" id="MFC3205463.1"/>
    </source>
</evidence>
<evidence type="ECO:0000256" key="2">
    <source>
        <dbReference type="ARBA" id="ARBA00023125"/>
    </source>
</evidence>
<keyword evidence="3" id="KW-0804">Transcription</keyword>
<name>A0ABV7KAQ2_9HYPH</name>
<protein>
    <submittedName>
        <fullName evidence="5">GntR family transcriptional regulator</fullName>
    </submittedName>
</protein>
<dbReference type="InterPro" id="IPR000524">
    <property type="entry name" value="Tscrpt_reg_HTH_GntR"/>
</dbReference>
<keyword evidence="6" id="KW-1185">Reference proteome</keyword>
<reference evidence="6" key="1">
    <citation type="journal article" date="2019" name="Int. J. Syst. Evol. Microbiol.">
        <title>The Global Catalogue of Microorganisms (GCM) 10K type strain sequencing project: providing services to taxonomists for standard genome sequencing and annotation.</title>
        <authorList>
            <consortium name="The Broad Institute Genomics Platform"/>
            <consortium name="The Broad Institute Genome Sequencing Center for Infectious Disease"/>
            <person name="Wu L."/>
            <person name="Ma J."/>
        </authorList>
    </citation>
    <scope>NUCLEOTIDE SEQUENCE [LARGE SCALE GENOMIC DNA]</scope>
    <source>
        <strain evidence="6">KCTC 52165</strain>
    </source>
</reference>
<dbReference type="PANTHER" id="PTHR43537:SF39">
    <property type="entry name" value="HTH-TYPE TRANSCRIPTIONAL REGULATOR MCBR"/>
    <property type="match status" value="1"/>
</dbReference>
<evidence type="ECO:0000313" key="6">
    <source>
        <dbReference type="Proteomes" id="UP001595583"/>
    </source>
</evidence>
<dbReference type="Pfam" id="PF07729">
    <property type="entry name" value="FCD"/>
    <property type="match status" value="1"/>
</dbReference>
<dbReference type="PROSITE" id="PS50949">
    <property type="entry name" value="HTH_GNTR"/>
    <property type="match status" value="1"/>
</dbReference>
<feature type="domain" description="HTH gntR-type" evidence="4">
    <location>
        <begin position="1"/>
        <end position="62"/>
    </location>
</feature>
<dbReference type="SMART" id="SM00345">
    <property type="entry name" value="HTH_GNTR"/>
    <property type="match status" value="1"/>
</dbReference>
<evidence type="ECO:0000256" key="1">
    <source>
        <dbReference type="ARBA" id="ARBA00023015"/>
    </source>
</evidence>
<dbReference type="Pfam" id="PF00392">
    <property type="entry name" value="GntR"/>
    <property type="match status" value="1"/>
</dbReference>
<dbReference type="SMART" id="SM00895">
    <property type="entry name" value="FCD"/>
    <property type="match status" value="1"/>
</dbReference>
<keyword evidence="1" id="KW-0805">Transcription regulation</keyword>
<dbReference type="SUPFAM" id="SSF46785">
    <property type="entry name" value="Winged helix' DNA-binding domain"/>
    <property type="match status" value="1"/>
</dbReference>
<dbReference type="InterPro" id="IPR008920">
    <property type="entry name" value="TF_FadR/GntR_C"/>
</dbReference>
<dbReference type="SUPFAM" id="SSF48008">
    <property type="entry name" value="GntR ligand-binding domain-like"/>
    <property type="match status" value="1"/>
</dbReference>
<proteinExistence type="predicted"/>
<dbReference type="InterPro" id="IPR036390">
    <property type="entry name" value="WH_DNA-bd_sf"/>
</dbReference>
<dbReference type="Gene3D" id="1.20.120.530">
    <property type="entry name" value="GntR ligand-binding domain-like"/>
    <property type="match status" value="1"/>
</dbReference>
<dbReference type="Gene3D" id="1.10.10.10">
    <property type="entry name" value="Winged helix-like DNA-binding domain superfamily/Winged helix DNA-binding domain"/>
    <property type="match status" value="1"/>
</dbReference>
<evidence type="ECO:0000259" key="4">
    <source>
        <dbReference type="PROSITE" id="PS50949"/>
    </source>
</evidence>
<dbReference type="EMBL" id="JBHRTK010000004">
    <property type="protein sequence ID" value="MFC3205463.1"/>
    <property type="molecule type" value="Genomic_DNA"/>
</dbReference>
<dbReference type="InterPro" id="IPR036388">
    <property type="entry name" value="WH-like_DNA-bd_sf"/>
</dbReference>
<keyword evidence="2" id="KW-0238">DNA-binding</keyword>
<gene>
    <name evidence="5" type="ORF">ACFOHJ_04505</name>
</gene>
<dbReference type="Proteomes" id="UP001595583">
    <property type="component" value="Unassembled WGS sequence"/>
</dbReference>
<comment type="caution">
    <text evidence="5">The sequence shown here is derived from an EMBL/GenBank/DDBJ whole genome shotgun (WGS) entry which is preliminary data.</text>
</comment>
<organism evidence="5 6">
    <name type="scientific">Aquamicrobium soli</name>
    <dbReference type="NCBI Taxonomy" id="1811518"/>
    <lineage>
        <taxon>Bacteria</taxon>
        <taxon>Pseudomonadati</taxon>
        <taxon>Pseudomonadota</taxon>
        <taxon>Alphaproteobacteria</taxon>
        <taxon>Hyphomicrobiales</taxon>
        <taxon>Phyllobacteriaceae</taxon>
        <taxon>Aquamicrobium</taxon>
    </lineage>
</organism>
<dbReference type="PANTHER" id="PTHR43537">
    <property type="entry name" value="TRANSCRIPTIONAL REGULATOR, GNTR FAMILY"/>
    <property type="match status" value="1"/>
</dbReference>
<dbReference type="InterPro" id="IPR011711">
    <property type="entry name" value="GntR_C"/>
</dbReference>
<accession>A0ABV7KAQ2</accession>
<sequence>MREQLRHAIMAGLFKPGEKLTLRAVAASLGVSLTPAREALFNLAAEGVLELGETNGSIYVPRLDEEKLRELMKVRVSLEGLAAREATPNLKPKDIIEISALNDQLIEANQKKEYKLLIDLNWSFHFSIYKASGMPFLVRMIESCWLRTGSYLNVIYPDFAKTDTGILNHIAILRAVREGNPEAVAAAVTHDIEFSGQALHAAVCAQQ</sequence>
<evidence type="ECO:0000256" key="3">
    <source>
        <dbReference type="ARBA" id="ARBA00023163"/>
    </source>
</evidence>